<reference evidence="3" key="1">
    <citation type="submission" date="2019-07" db="EMBL/GenBank/DDBJ databases">
        <title>Chitinimonas sp. nov., isolated from Ny-Alesund, arctica soil.</title>
        <authorList>
            <person name="Xu Q."/>
            <person name="Peng F."/>
        </authorList>
    </citation>
    <scope>NUCLEOTIDE SEQUENCE [LARGE SCALE GENOMIC DNA]</scope>
    <source>
        <strain evidence="3">R3-44</strain>
    </source>
</reference>
<dbReference type="KEGG" id="cari:FNU76_07655"/>
<dbReference type="InterPro" id="IPR013424">
    <property type="entry name" value="Ice-binding_C"/>
</dbReference>
<proteinExistence type="predicted"/>
<dbReference type="Proteomes" id="UP000317550">
    <property type="component" value="Chromosome"/>
</dbReference>
<accession>A0A516SM56</accession>
<name>A0A516SM56_9NEIS</name>
<keyword evidence="3" id="KW-1185">Reference proteome</keyword>
<feature type="domain" description="Ice-binding protein C-terminal" evidence="1">
    <location>
        <begin position="168"/>
        <end position="192"/>
    </location>
</feature>
<dbReference type="EMBL" id="CP041730">
    <property type="protein sequence ID" value="QDQ29241.1"/>
    <property type="molecule type" value="Genomic_DNA"/>
</dbReference>
<protein>
    <submittedName>
        <fullName evidence="2">PEP-CTERM sorting domain-containing protein</fullName>
    </submittedName>
</protein>
<evidence type="ECO:0000259" key="1">
    <source>
        <dbReference type="Pfam" id="PF07589"/>
    </source>
</evidence>
<gene>
    <name evidence="2" type="ORF">FNU76_07655</name>
</gene>
<dbReference type="NCBIfam" id="TIGR02595">
    <property type="entry name" value="PEP_CTERM"/>
    <property type="match status" value="1"/>
</dbReference>
<dbReference type="OrthoDB" id="8902961at2"/>
<evidence type="ECO:0000313" key="3">
    <source>
        <dbReference type="Proteomes" id="UP000317550"/>
    </source>
</evidence>
<organism evidence="2 3">
    <name type="scientific">Chitinimonas arctica</name>
    <dbReference type="NCBI Taxonomy" id="2594795"/>
    <lineage>
        <taxon>Bacteria</taxon>
        <taxon>Pseudomonadati</taxon>
        <taxon>Pseudomonadota</taxon>
        <taxon>Betaproteobacteria</taxon>
        <taxon>Neisseriales</taxon>
        <taxon>Chitinibacteraceae</taxon>
        <taxon>Chitinimonas</taxon>
    </lineage>
</organism>
<dbReference type="Pfam" id="PF07589">
    <property type="entry name" value="PEP-CTERM"/>
    <property type="match status" value="1"/>
</dbReference>
<evidence type="ECO:0000313" key="2">
    <source>
        <dbReference type="EMBL" id="QDQ29241.1"/>
    </source>
</evidence>
<sequence length="194" mass="19780">MAAAFSASAQADLNYSFDTDAQGWTATDGVLSHVASGGNSGGFLSIHDGNDASMLAIAPGSALGSWSSYLGGTLSFDGLNLSAESADWDGFGEVTIFGSAGSVTLKVAPPASPSQDGQWHRYSALLSPTLWGSNLAAVLNNVTGVTIQTEFHNGVSETAGLDNFKVAAVPEPETYALLLAGLGLVGLAARRRRG</sequence>
<dbReference type="AlphaFoldDB" id="A0A516SM56"/>